<gene>
    <name evidence="1" type="ORF">Pla52o_17470</name>
</gene>
<accession>A0A5C6CQR6</accession>
<protein>
    <submittedName>
        <fullName evidence="1">Uncharacterized protein</fullName>
    </submittedName>
</protein>
<organism evidence="1 2">
    <name type="scientific">Novipirellula galeiformis</name>
    <dbReference type="NCBI Taxonomy" id="2528004"/>
    <lineage>
        <taxon>Bacteria</taxon>
        <taxon>Pseudomonadati</taxon>
        <taxon>Planctomycetota</taxon>
        <taxon>Planctomycetia</taxon>
        <taxon>Pirellulales</taxon>
        <taxon>Pirellulaceae</taxon>
        <taxon>Novipirellula</taxon>
    </lineage>
</organism>
<proteinExistence type="predicted"/>
<dbReference type="AlphaFoldDB" id="A0A5C6CQR6"/>
<name>A0A5C6CQR6_9BACT</name>
<evidence type="ECO:0000313" key="1">
    <source>
        <dbReference type="EMBL" id="TWU25446.1"/>
    </source>
</evidence>
<evidence type="ECO:0000313" key="2">
    <source>
        <dbReference type="Proteomes" id="UP000316304"/>
    </source>
</evidence>
<sequence length="29" mass="3173">MKNQVSVHSSSGDAARFKVPINYGHTLID</sequence>
<dbReference type="Proteomes" id="UP000316304">
    <property type="component" value="Unassembled WGS sequence"/>
</dbReference>
<comment type="caution">
    <text evidence="1">The sequence shown here is derived from an EMBL/GenBank/DDBJ whole genome shotgun (WGS) entry which is preliminary data.</text>
</comment>
<reference evidence="1 2" key="1">
    <citation type="submission" date="2019-02" db="EMBL/GenBank/DDBJ databases">
        <title>Deep-cultivation of Planctomycetes and their phenomic and genomic characterization uncovers novel biology.</title>
        <authorList>
            <person name="Wiegand S."/>
            <person name="Jogler M."/>
            <person name="Boedeker C."/>
            <person name="Pinto D."/>
            <person name="Vollmers J."/>
            <person name="Rivas-Marin E."/>
            <person name="Kohn T."/>
            <person name="Peeters S.H."/>
            <person name="Heuer A."/>
            <person name="Rast P."/>
            <person name="Oberbeckmann S."/>
            <person name="Bunk B."/>
            <person name="Jeske O."/>
            <person name="Meyerdierks A."/>
            <person name="Storesund J.E."/>
            <person name="Kallscheuer N."/>
            <person name="Luecker S."/>
            <person name="Lage O.M."/>
            <person name="Pohl T."/>
            <person name="Merkel B.J."/>
            <person name="Hornburger P."/>
            <person name="Mueller R.-W."/>
            <person name="Bruemmer F."/>
            <person name="Labrenz M."/>
            <person name="Spormann A.M."/>
            <person name="Op Den Camp H."/>
            <person name="Overmann J."/>
            <person name="Amann R."/>
            <person name="Jetten M.S.M."/>
            <person name="Mascher T."/>
            <person name="Medema M.H."/>
            <person name="Devos D.P."/>
            <person name="Kaster A.-K."/>
            <person name="Ovreas L."/>
            <person name="Rohde M."/>
            <person name="Galperin M.Y."/>
            <person name="Jogler C."/>
        </authorList>
    </citation>
    <scope>NUCLEOTIDE SEQUENCE [LARGE SCALE GENOMIC DNA]</scope>
    <source>
        <strain evidence="1 2">Pla52o</strain>
    </source>
</reference>
<dbReference type="EMBL" id="SJPT01000002">
    <property type="protein sequence ID" value="TWU25446.1"/>
    <property type="molecule type" value="Genomic_DNA"/>
</dbReference>
<keyword evidence="2" id="KW-1185">Reference proteome</keyword>